<keyword evidence="3" id="KW-1185">Reference proteome</keyword>
<feature type="compositionally biased region" description="Basic and acidic residues" evidence="1">
    <location>
        <begin position="80"/>
        <end position="89"/>
    </location>
</feature>
<evidence type="ECO:0000256" key="1">
    <source>
        <dbReference type="SAM" id="MobiDB-lite"/>
    </source>
</evidence>
<feature type="non-terminal residue" evidence="2">
    <location>
        <position position="140"/>
    </location>
</feature>
<evidence type="ECO:0000313" key="3">
    <source>
        <dbReference type="Proteomes" id="UP000605361"/>
    </source>
</evidence>
<dbReference type="EMBL" id="JADOGI010000312">
    <property type="protein sequence ID" value="MBF8193723.1"/>
    <property type="molecule type" value="Genomic_DNA"/>
</dbReference>
<sequence length="140" mass="14931">MSLRDVIRNIAKTVTSKDELKEKAKDLPLLVVQTTLSAAGQALLLVDRVKNSIKGLGGKEEREETYDSRPSAAEQVAAVEEEKPARKEPVIFAPRPGSAEPNGVAKTKPDPVIFAPAAKTDQATTTEPDSTAEPKPTAAE</sequence>
<accession>A0A931AKQ6</accession>
<protein>
    <submittedName>
        <fullName evidence="2">Uncharacterized protein</fullName>
    </submittedName>
</protein>
<dbReference type="RefSeq" id="WP_207757567.1">
    <property type="nucleotide sequence ID" value="NZ_JADOGI010000312.1"/>
</dbReference>
<evidence type="ECO:0000313" key="2">
    <source>
        <dbReference type="EMBL" id="MBF8193723.1"/>
    </source>
</evidence>
<name>A0A931AKQ6_9ACTN</name>
<dbReference type="AlphaFoldDB" id="A0A931AKQ6"/>
<organism evidence="2 3">
    <name type="scientific">Nonomuraea cypriaca</name>
    <dbReference type="NCBI Taxonomy" id="1187855"/>
    <lineage>
        <taxon>Bacteria</taxon>
        <taxon>Bacillati</taxon>
        <taxon>Actinomycetota</taxon>
        <taxon>Actinomycetes</taxon>
        <taxon>Streptosporangiales</taxon>
        <taxon>Streptosporangiaceae</taxon>
        <taxon>Nonomuraea</taxon>
    </lineage>
</organism>
<dbReference type="Proteomes" id="UP000605361">
    <property type="component" value="Unassembled WGS sequence"/>
</dbReference>
<proteinExistence type="predicted"/>
<gene>
    <name evidence="2" type="ORF">ITP53_50215</name>
</gene>
<feature type="region of interest" description="Disordered" evidence="1">
    <location>
        <begin position="78"/>
        <end position="140"/>
    </location>
</feature>
<reference evidence="2" key="1">
    <citation type="submission" date="2020-11" db="EMBL/GenBank/DDBJ databases">
        <title>Whole-genome analyses of Nonomuraea sp. K274.</title>
        <authorList>
            <person name="Veyisoglu A."/>
        </authorList>
    </citation>
    <scope>NUCLEOTIDE SEQUENCE</scope>
    <source>
        <strain evidence="2">K274</strain>
    </source>
</reference>
<comment type="caution">
    <text evidence="2">The sequence shown here is derived from an EMBL/GenBank/DDBJ whole genome shotgun (WGS) entry which is preliminary data.</text>
</comment>